<accession>A0A1I3C3V3</accession>
<gene>
    <name evidence="3" type="ORF">SAMN04487861_102100</name>
</gene>
<feature type="domain" description="Flavinylation-associated cytochrome" evidence="2">
    <location>
        <begin position="66"/>
        <end position="119"/>
    </location>
</feature>
<protein>
    <recommendedName>
        <fullName evidence="2">Flavinylation-associated cytochrome domain-containing protein</fullName>
    </recommendedName>
</protein>
<evidence type="ECO:0000259" key="2">
    <source>
        <dbReference type="Pfam" id="PF14358"/>
    </source>
</evidence>
<name>A0A1I3C3V3_SELRU</name>
<dbReference type="Proteomes" id="UP000183639">
    <property type="component" value="Unassembled WGS sequence"/>
</dbReference>
<keyword evidence="1" id="KW-0812">Transmembrane</keyword>
<organism evidence="3 4">
    <name type="scientific">Selenomonas ruminantium</name>
    <dbReference type="NCBI Taxonomy" id="971"/>
    <lineage>
        <taxon>Bacteria</taxon>
        <taxon>Bacillati</taxon>
        <taxon>Bacillota</taxon>
        <taxon>Negativicutes</taxon>
        <taxon>Selenomonadales</taxon>
        <taxon>Selenomonadaceae</taxon>
        <taxon>Selenomonas</taxon>
    </lineage>
</organism>
<dbReference type="InterPro" id="IPR025517">
    <property type="entry name" value="DUF4405"/>
</dbReference>
<evidence type="ECO:0000313" key="3">
    <source>
        <dbReference type="EMBL" id="SFH68671.1"/>
    </source>
</evidence>
<dbReference type="RefSeq" id="WP_082336104.1">
    <property type="nucleotide sequence ID" value="NZ_FOQK01000002.1"/>
</dbReference>
<feature type="transmembrane region" description="Helical" evidence="1">
    <location>
        <begin position="139"/>
        <end position="157"/>
    </location>
</feature>
<keyword evidence="1" id="KW-1133">Transmembrane helix</keyword>
<feature type="transmembrane region" description="Helical" evidence="1">
    <location>
        <begin position="65"/>
        <end position="86"/>
    </location>
</feature>
<feature type="transmembrane region" description="Helical" evidence="1">
    <location>
        <begin position="98"/>
        <end position="119"/>
    </location>
</feature>
<evidence type="ECO:0000313" key="4">
    <source>
        <dbReference type="Proteomes" id="UP000183639"/>
    </source>
</evidence>
<reference evidence="3 4" key="1">
    <citation type="submission" date="2016-10" db="EMBL/GenBank/DDBJ databases">
        <authorList>
            <person name="de Groot N.N."/>
        </authorList>
    </citation>
    <scope>NUCLEOTIDE SEQUENCE [LARGE SCALE GENOMIC DNA]</scope>
    <source>
        <strain evidence="3 4">Z108</strain>
    </source>
</reference>
<feature type="transmembrane region" description="Helical" evidence="1">
    <location>
        <begin position="32"/>
        <end position="53"/>
    </location>
</feature>
<evidence type="ECO:0000256" key="1">
    <source>
        <dbReference type="SAM" id="Phobius"/>
    </source>
</evidence>
<dbReference type="EMBL" id="FOQK01000002">
    <property type="protein sequence ID" value="SFH68671.1"/>
    <property type="molecule type" value="Genomic_DNA"/>
</dbReference>
<sequence length="227" mass="25444">MVRDVRFVVDIVLFVLLTTIFKRHVISADYHVWAGMLACGMIAGHVWLNRIWLRRFASKRKKESDWLSFALMFVFAVLLVTGILTAKPFGIELHALKPYHKCLGGISLLLVAAHIGFHWQYLRVNFLRSFRLCRLVPKALTTMLLIGALCLGGYGFVDSGFAKWIAAPFTVAARPAADAAQRRPHKPRPFSWERLGKSMAEIAGMMFLGAYVVKCARKPPGKKSGKG</sequence>
<dbReference type="OrthoDB" id="1665729at2"/>
<dbReference type="AlphaFoldDB" id="A0A1I3C3V3"/>
<proteinExistence type="predicted"/>
<keyword evidence="1" id="KW-0472">Membrane</keyword>
<feature type="transmembrane region" description="Helical" evidence="1">
    <location>
        <begin position="7"/>
        <end position="26"/>
    </location>
</feature>
<dbReference type="Pfam" id="PF14358">
    <property type="entry name" value="DUF4405"/>
    <property type="match status" value="1"/>
</dbReference>